<evidence type="ECO:0000256" key="9">
    <source>
        <dbReference type="ARBA" id="ARBA00022989"/>
    </source>
</evidence>
<evidence type="ECO:0000256" key="7">
    <source>
        <dbReference type="ARBA" id="ARBA00022786"/>
    </source>
</evidence>
<accession>H9V7G9</accession>
<evidence type="ECO:0000256" key="13">
    <source>
        <dbReference type="SAM" id="MobiDB-lite"/>
    </source>
</evidence>
<dbReference type="EMBL" id="FJ103626">
    <property type="protein sequence ID" value="AFG45711.1"/>
    <property type="molecule type" value="Genomic_DNA"/>
</dbReference>
<dbReference type="AlphaFoldDB" id="H9V7G9"/>
<feature type="non-terminal residue" evidence="19">
    <location>
        <position position="1"/>
    </location>
</feature>
<evidence type="ECO:0000256" key="3">
    <source>
        <dbReference type="ARBA" id="ARBA00022679"/>
    </source>
</evidence>
<keyword evidence="8" id="KW-0862">Zinc</keyword>
<keyword evidence="6 12" id="KW-0863">Zinc-finger</keyword>
<evidence type="ECO:0000313" key="17">
    <source>
        <dbReference type="EMBL" id="AFG45710.1"/>
    </source>
</evidence>
<dbReference type="SUPFAM" id="SSF57850">
    <property type="entry name" value="RING/U-box"/>
    <property type="match status" value="1"/>
</dbReference>
<evidence type="ECO:0000256" key="2">
    <source>
        <dbReference type="ARBA" id="ARBA00004906"/>
    </source>
</evidence>
<evidence type="ECO:0000256" key="4">
    <source>
        <dbReference type="ARBA" id="ARBA00022692"/>
    </source>
</evidence>
<evidence type="ECO:0000313" key="19">
    <source>
        <dbReference type="EMBL" id="AFG45712.1"/>
    </source>
</evidence>
<dbReference type="EMBL" id="FJ103629">
    <property type="protein sequence ID" value="AFG45708.1"/>
    <property type="molecule type" value="Genomic_DNA"/>
</dbReference>
<dbReference type="InterPro" id="IPR001841">
    <property type="entry name" value="Znf_RING"/>
</dbReference>
<dbReference type="Gene3D" id="3.30.40.10">
    <property type="entry name" value="Zinc/RING finger domain, C3HC4 (zinc finger)"/>
    <property type="match status" value="1"/>
</dbReference>
<evidence type="ECO:0000313" key="16">
    <source>
        <dbReference type="EMBL" id="AFG45708.1"/>
    </source>
</evidence>
<evidence type="ECO:0000313" key="15">
    <source>
        <dbReference type="EMBL" id="AFG45707.1"/>
    </source>
</evidence>
<keyword evidence="7" id="KW-0833">Ubl conjugation pathway</keyword>
<keyword evidence="3" id="KW-0808">Transferase</keyword>
<feature type="region of interest" description="Disordered" evidence="13">
    <location>
        <begin position="80"/>
        <end position="115"/>
    </location>
</feature>
<feature type="compositionally biased region" description="Polar residues" evidence="13">
    <location>
        <begin position="85"/>
        <end position="115"/>
    </location>
</feature>
<evidence type="ECO:0000256" key="8">
    <source>
        <dbReference type="ARBA" id="ARBA00022833"/>
    </source>
</evidence>
<dbReference type="Pfam" id="PF12678">
    <property type="entry name" value="zf-rbx1"/>
    <property type="match status" value="1"/>
</dbReference>
<evidence type="ECO:0000313" key="18">
    <source>
        <dbReference type="EMBL" id="AFG45711.1"/>
    </source>
</evidence>
<gene>
    <name evidence="19" type="ORF">2_8497_02</name>
</gene>
<comment type="pathway">
    <text evidence="2">Protein modification; protein ubiquitination.</text>
</comment>
<keyword evidence="4" id="KW-0812">Transmembrane</keyword>
<organism evidence="19">
    <name type="scientific">Pinus taeda</name>
    <name type="common">Loblolly pine</name>
    <dbReference type="NCBI Taxonomy" id="3352"/>
    <lineage>
        <taxon>Eukaryota</taxon>
        <taxon>Viridiplantae</taxon>
        <taxon>Streptophyta</taxon>
        <taxon>Embryophyta</taxon>
        <taxon>Tracheophyta</taxon>
        <taxon>Spermatophyta</taxon>
        <taxon>Pinopsida</taxon>
        <taxon>Pinidae</taxon>
        <taxon>Conifers I</taxon>
        <taxon>Pinales</taxon>
        <taxon>Pinaceae</taxon>
        <taxon>Pinus</taxon>
        <taxon>Pinus subgen. Pinus</taxon>
    </lineage>
</organism>
<evidence type="ECO:0000256" key="5">
    <source>
        <dbReference type="ARBA" id="ARBA00022723"/>
    </source>
</evidence>
<dbReference type="EMBL" id="FJ103624">
    <property type="protein sequence ID" value="AFG45707.1"/>
    <property type="molecule type" value="Genomic_DNA"/>
</dbReference>
<sequence>KVRVLPNCNHGFHMECVDKWLASHTSCPMCRHSLNLGNRNGKPEGGSAPISQATESNNGIHVVIESTDSTQAIPPLAEVSERTLQEATGITNSSPLPPSTASENETSSHPMNNVG</sequence>
<protein>
    <recommendedName>
        <fullName evidence="14">RING-type domain-containing protein</fullName>
    </recommendedName>
</protein>
<evidence type="ECO:0000313" key="23">
    <source>
        <dbReference type="EMBL" id="AFG45719.1"/>
    </source>
</evidence>
<comment type="subcellular location">
    <subcellularLocation>
        <location evidence="1">Membrane</location>
        <topology evidence="1">Single-pass membrane protein</topology>
    </subcellularLocation>
</comment>
<evidence type="ECO:0000313" key="21">
    <source>
        <dbReference type="EMBL" id="AFG45717.1"/>
    </source>
</evidence>
<evidence type="ECO:0000259" key="14">
    <source>
        <dbReference type="PROSITE" id="PS50089"/>
    </source>
</evidence>
<dbReference type="InterPro" id="IPR013083">
    <property type="entry name" value="Znf_RING/FYVE/PHD"/>
</dbReference>
<dbReference type="GO" id="GO:0016020">
    <property type="term" value="C:membrane"/>
    <property type="evidence" value="ECO:0007669"/>
    <property type="project" value="UniProtKB-SubCell"/>
</dbReference>
<dbReference type="EMBL" id="FJ103621">
    <property type="protein sequence ID" value="AFG45717.1"/>
    <property type="molecule type" value="Genomic_DNA"/>
</dbReference>
<dbReference type="InterPro" id="IPR044602">
    <property type="entry name" value="ATL10/ATL72-79-like"/>
</dbReference>
<evidence type="ECO:0000256" key="12">
    <source>
        <dbReference type="PROSITE-ProRule" id="PRU00175"/>
    </source>
</evidence>
<evidence type="ECO:0000313" key="22">
    <source>
        <dbReference type="EMBL" id="AFG45718.1"/>
    </source>
</evidence>
<keyword evidence="9" id="KW-1133">Transmembrane helix</keyword>
<dbReference type="GO" id="GO:0008270">
    <property type="term" value="F:zinc ion binding"/>
    <property type="evidence" value="ECO:0007669"/>
    <property type="project" value="UniProtKB-KW"/>
</dbReference>
<dbReference type="InterPro" id="IPR024766">
    <property type="entry name" value="Znf_RING_H2"/>
</dbReference>
<dbReference type="PANTHER" id="PTHR46905">
    <property type="entry name" value="RING-H2 FINGER PROTEIN ATL78"/>
    <property type="match status" value="1"/>
</dbReference>
<evidence type="ECO:0000256" key="11">
    <source>
        <dbReference type="ARBA" id="ARBA00024209"/>
    </source>
</evidence>
<dbReference type="EMBL" id="FJ103631">
    <property type="protein sequence ID" value="AFG45716.1"/>
    <property type="molecule type" value="Genomic_DNA"/>
</dbReference>
<keyword evidence="5" id="KW-0479">Metal-binding</keyword>
<evidence type="ECO:0000256" key="10">
    <source>
        <dbReference type="ARBA" id="ARBA00023136"/>
    </source>
</evidence>
<dbReference type="PANTHER" id="PTHR46905:SF7">
    <property type="entry name" value="RING-H2 FINGER PROTEIN ATL78"/>
    <property type="match status" value="1"/>
</dbReference>
<dbReference type="EMBL" id="FJ103628">
    <property type="protein sequence ID" value="AFG45718.1"/>
    <property type="molecule type" value="Genomic_DNA"/>
</dbReference>
<dbReference type="EMBL" id="FJ103630">
    <property type="protein sequence ID" value="AFG45719.1"/>
    <property type="molecule type" value="Genomic_DNA"/>
</dbReference>
<feature type="domain" description="RING-type" evidence="14">
    <location>
        <begin position="8"/>
        <end position="31"/>
    </location>
</feature>
<dbReference type="PROSITE" id="PS50089">
    <property type="entry name" value="ZF_RING_2"/>
    <property type="match status" value="1"/>
</dbReference>
<dbReference type="EMBL" id="FJ103625">
    <property type="protein sequence ID" value="AFG45712.1"/>
    <property type="molecule type" value="Genomic_DNA"/>
</dbReference>
<dbReference type="EMBL" id="FJ103623">
    <property type="protein sequence ID" value="AFG45710.1"/>
    <property type="molecule type" value="Genomic_DNA"/>
</dbReference>
<evidence type="ECO:0000256" key="6">
    <source>
        <dbReference type="ARBA" id="ARBA00022771"/>
    </source>
</evidence>
<dbReference type="GO" id="GO:0016567">
    <property type="term" value="P:protein ubiquitination"/>
    <property type="evidence" value="ECO:0007669"/>
    <property type="project" value="InterPro"/>
</dbReference>
<comment type="similarity">
    <text evidence="11">Belongs to the RING-type zinc finger family. ATL subfamily.</text>
</comment>
<keyword evidence="10" id="KW-0472">Membrane</keyword>
<proteinExistence type="inferred from homology"/>
<dbReference type="GO" id="GO:0016740">
    <property type="term" value="F:transferase activity"/>
    <property type="evidence" value="ECO:0007669"/>
    <property type="project" value="UniProtKB-KW"/>
</dbReference>
<name>H9V7G9_PINTA</name>
<reference evidence="19" key="1">
    <citation type="submission" date="2008-08" db="EMBL/GenBank/DDBJ databases">
        <title>Nucleotide Diversity and Divergence in the Loblolly Pine Gene Space.</title>
        <authorList>
            <person name="Neale D.B."/>
            <person name="Wegrzyn J.L."/>
            <person name="Lee J.M."/>
            <person name="Eckert A.J."/>
            <person name="Liechty J.D."/>
            <person name="Stevens K.A."/>
            <person name="Langley C.H."/>
        </authorList>
    </citation>
    <scope>NUCLEOTIDE SEQUENCE</scope>
    <source>
        <strain evidence="16">1987</strain>
        <strain evidence="19">1988</strain>
        <strain evidence="15">1990</strain>
        <strain evidence="17">1991</strain>
        <strain evidence="22">1994</strain>
        <strain evidence="21">1996</strain>
        <strain evidence="18">2000</strain>
        <strain evidence="20">2001</strain>
        <strain evidence="23">2003</strain>
        <tissue evidence="19">Megagametophyte</tissue>
    </source>
</reference>
<evidence type="ECO:0000313" key="20">
    <source>
        <dbReference type="EMBL" id="AFG45716.1"/>
    </source>
</evidence>
<evidence type="ECO:0000256" key="1">
    <source>
        <dbReference type="ARBA" id="ARBA00004167"/>
    </source>
</evidence>